<dbReference type="InterPro" id="IPR042101">
    <property type="entry name" value="SRP54_N_sf"/>
</dbReference>
<dbReference type="GO" id="GO:0005525">
    <property type="term" value="F:GTP binding"/>
    <property type="evidence" value="ECO:0007669"/>
    <property type="project" value="UniProtKB-UniRule"/>
</dbReference>
<dbReference type="RefSeq" id="WP_073612983.1">
    <property type="nucleotide sequence ID" value="NZ_FRFE01000006.1"/>
</dbReference>
<dbReference type="InterPro" id="IPR000897">
    <property type="entry name" value="SRP54_GTPase_dom"/>
</dbReference>
<protein>
    <recommendedName>
        <fullName evidence="10">Signal recognition particle receptor FtsY</fullName>
        <shortName evidence="10">SRP receptor</shortName>
        <ecNumber evidence="10">3.6.5.4</ecNumber>
    </recommendedName>
</protein>
<keyword evidence="4 10" id="KW-0378">Hydrolase</keyword>
<dbReference type="Gene3D" id="3.40.50.300">
    <property type="entry name" value="P-loop containing nucleotide triphosphate hydrolases"/>
    <property type="match status" value="1"/>
</dbReference>
<comment type="catalytic activity">
    <reaction evidence="8 10">
        <text>GTP + H2O = GDP + phosphate + H(+)</text>
        <dbReference type="Rhea" id="RHEA:19669"/>
        <dbReference type="ChEBI" id="CHEBI:15377"/>
        <dbReference type="ChEBI" id="CHEBI:15378"/>
        <dbReference type="ChEBI" id="CHEBI:37565"/>
        <dbReference type="ChEBI" id="CHEBI:43474"/>
        <dbReference type="ChEBI" id="CHEBI:58189"/>
        <dbReference type="EC" id="3.6.5.4"/>
    </reaction>
</comment>
<dbReference type="HAMAP" id="MF_00920">
    <property type="entry name" value="FtsY"/>
    <property type="match status" value="1"/>
</dbReference>
<dbReference type="PANTHER" id="PTHR43134:SF1">
    <property type="entry name" value="SIGNAL RECOGNITION PARTICLE RECEPTOR SUBUNIT ALPHA"/>
    <property type="match status" value="1"/>
</dbReference>
<evidence type="ECO:0000256" key="7">
    <source>
        <dbReference type="ARBA" id="ARBA00023170"/>
    </source>
</evidence>
<dbReference type="SMART" id="SM00962">
    <property type="entry name" value="SRP54"/>
    <property type="match status" value="1"/>
</dbReference>
<accession>A0A1M7Y3S5</accession>
<dbReference type="InterPro" id="IPR003593">
    <property type="entry name" value="AAA+_ATPase"/>
</dbReference>
<dbReference type="InterPro" id="IPR013822">
    <property type="entry name" value="Signal_recog_particl_SRP54_hlx"/>
</dbReference>
<evidence type="ECO:0000256" key="1">
    <source>
        <dbReference type="ARBA" id="ARBA00022475"/>
    </source>
</evidence>
<evidence type="ECO:0000256" key="9">
    <source>
        <dbReference type="ARBA" id="ARBA00053570"/>
    </source>
</evidence>
<dbReference type="GO" id="GO:0005737">
    <property type="term" value="C:cytoplasm"/>
    <property type="evidence" value="ECO:0007669"/>
    <property type="project" value="UniProtKB-SubCell"/>
</dbReference>
<dbReference type="SMART" id="SM00382">
    <property type="entry name" value="AAA"/>
    <property type="match status" value="1"/>
</dbReference>
<feature type="compositionally biased region" description="Pro residues" evidence="11">
    <location>
        <begin position="28"/>
        <end position="38"/>
    </location>
</feature>
<feature type="binding site" evidence="10">
    <location>
        <begin position="373"/>
        <end position="380"/>
    </location>
    <ligand>
        <name>GTP</name>
        <dbReference type="ChEBI" id="CHEBI:37565"/>
    </ligand>
</feature>
<evidence type="ECO:0000256" key="10">
    <source>
        <dbReference type="HAMAP-Rule" id="MF_00920"/>
    </source>
</evidence>
<dbReference type="AlphaFoldDB" id="A0A1M7Y3S5"/>
<dbReference type="OrthoDB" id="9804720at2"/>
<dbReference type="STRING" id="1121416.SAMN02745220_01670"/>
<keyword evidence="6 10" id="KW-0472">Membrane</keyword>
<evidence type="ECO:0000313" key="14">
    <source>
        <dbReference type="Proteomes" id="UP000184603"/>
    </source>
</evidence>
<dbReference type="GO" id="GO:0003924">
    <property type="term" value="F:GTPase activity"/>
    <property type="evidence" value="ECO:0007669"/>
    <property type="project" value="UniProtKB-UniRule"/>
</dbReference>
<dbReference type="SUPFAM" id="SSF47364">
    <property type="entry name" value="Domain of the SRP/SRP receptor G-proteins"/>
    <property type="match status" value="1"/>
</dbReference>
<feature type="region of interest" description="Disordered" evidence="11">
    <location>
        <begin position="1"/>
        <end position="79"/>
    </location>
</feature>
<feature type="binding site" evidence="10">
    <location>
        <begin position="455"/>
        <end position="459"/>
    </location>
    <ligand>
        <name>GTP</name>
        <dbReference type="ChEBI" id="CHEBI:37565"/>
    </ligand>
</feature>
<dbReference type="Pfam" id="PF02881">
    <property type="entry name" value="SRP54_N"/>
    <property type="match status" value="1"/>
</dbReference>
<dbReference type="NCBIfam" id="TIGR00064">
    <property type="entry name" value="ftsY"/>
    <property type="match status" value="1"/>
</dbReference>
<evidence type="ECO:0000256" key="2">
    <source>
        <dbReference type="ARBA" id="ARBA00022490"/>
    </source>
</evidence>
<dbReference type="PROSITE" id="PS00300">
    <property type="entry name" value="SRP54"/>
    <property type="match status" value="1"/>
</dbReference>
<keyword evidence="2 10" id="KW-0963">Cytoplasm</keyword>
<dbReference type="PANTHER" id="PTHR43134">
    <property type="entry name" value="SIGNAL RECOGNITION PARTICLE RECEPTOR SUBUNIT ALPHA"/>
    <property type="match status" value="1"/>
</dbReference>
<dbReference type="CDD" id="cd17874">
    <property type="entry name" value="FtsY"/>
    <property type="match status" value="1"/>
</dbReference>
<keyword evidence="5 10" id="KW-0342">GTP-binding</keyword>
<keyword evidence="3 10" id="KW-0547">Nucleotide-binding</keyword>
<feature type="compositionally biased region" description="Basic residues" evidence="11">
    <location>
        <begin position="1"/>
        <end position="10"/>
    </location>
</feature>
<evidence type="ECO:0000256" key="4">
    <source>
        <dbReference type="ARBA" id="ARBA00022801"/>
    </source>
</evidence>
<keyword evidence="14" id="KW-1185">Reference proteome</keyword>
<evidence type="ECO:0000256" key="6">
    <source>
        <dbReference type="ARBA" id="ARBA00023136"/>
    </source>
</evidence>
<dbReference type="Pfam" id="PF00448">
    <property type="entry name" value="SRP54"/>
    <property type="match status" value="1"/>
</dbReference>
<dbReference type="FunFam" id="3.40.50.300:FF:000053">
    <property type="entry name" value="Signal recognition particle receptor FtsY"/>
    <property type="match status" value="1"/>
</dbReference>
<comment type="subcellular location">
    <subcellularLocation>
        <location evidence="10">Cell membrane</location>
        <topology evidence="10">Peripheral membrane protein</topology>
        <orientation evidence="10">Cytoplasmic side</orientation>
    </subcellularLocation>
    <subcellularLocation>
        <location evidence="10">Cytoplasm</location>
    </subcellularLocation>
</comment>
<evidence type="ECO:0000259" key="12">
    <source>
        <dbReference type="PROSITE" id="PS00300"/>
    </source>
</evidence>
<dbReference type="GO" id="GO:0006614">
    <property type="term" value="P:SRP-dependent cotranslational protein targeting to membrane"/>
    <property type="evidence" value="ECO:0007669"/>
    <property type="project" value="InterPro"/>
</dbReference>
<keyword evidence="7 10" id="KW-0675">Receptor</keyword>
<dbReference type="SMART" id="SM00963">
    <property type="entry name" value="SRP54_N"/>
    <property type="match status" value="1"/>
</dbReference>
<feature type="binding site" evidence="10">
    <location>
        <begin position="519"/>
        <end position="522"/>
    </location>
    <ligand>
        <name>GTP</name>
        <dbReference type="ChEBI" id="CHEBI:37565"/>
    </ligand>
</feature>
<dbReference type="GO" id="GO:0005886">
    <property type="term" value="C:plasma membrane"/>
    <property type="evidence" value="ECO:0007669"/>
    <property type="project" value="UniProtKB-SubCell"/>
</dbReference>
<feature type="region of interest" description="Disordered" evidence="11">
    <location>
        <begin position="93"/>
        <end position="119"/>
    </location>
</feature>
<evidence type="ECO:0000256" key="11">
    <source>
        <dbReference type="SAM" id="MobiDB-lite"/>
    </source>
</evidence>
<dbReference type="Gene3D" id="1.20.120.140">
    <property type="entry name" value="Signal recognition particle SRP54, nucleotide-binding domain"/>
    <property type="match status" value="1"/>
</dbReference>
<dbReference type="EMBL" id="FRFE01000006">
    <property type="protein sequence ID" value="SHO46866.1"/>
    <property type="molecule type" value="Genomic_DNA"/>
</dbReference>
<reference evidence="13 14" key="1">
    <citation type="submission" date="2016-12" db="EMBL/GenBank/DDBJ databases">
        <authorList>
            <person name="Song W.-J."/>
            <person name="Kurnit D.M."/>
        </authorList>
    </citation>
    <scope>NUCLEOTIDE SEQUENCE [LARGE SCALE GENOMIC DNA]</scope>
    <source>
        <strain evidence="13 14">DSM 18488</strain>
    </source>
</reference>
<feature type="domain" description="SRP54-type proteins GTP-binding" evidence="12">
    <location>
        <begin position="540"/>
        <end position="553"/>
    </location>
</feature>
<evidence type="ECO:0000256" key="3">
    <source>
        <dbReference type="ARBA" id="ARBA00022741"/>
    </source>
</evidence>
<dbReference type="EC" id="3.6.5.4" evidence="10"/>
<dbReference type="FunFam" id="1.20.120.140:FF:000002">
    <property type="entry name" value="Signal recognition particle receptor FtsY"/>
    <property type="match status" value="1"/>
</dbReference>
<evidence type="ECO:0000256" key="5">
    <source>
        <dbReference type="ARBA" id="ARBA00023134"/>
    </source>
</evidence>
<evidence type="ECO:0000256" key="8">
    <source>
        <dbReference type="ARBA" id="ARBA00048027"/>
    </source>
</evidence>
<dbReference type="SUPFAM" id="SSF52540">
    <property type="entry name" value="P-loop containing nucleoside triphosphate hydrolases"/>
    <property type="match status" value="1"/>
</dbReference>
<sequence length="574" mass="63193">MLGWFKKKFGKKDADEPQDPADLKIPVAPRPIPTQPQPPEEEDIVSQEEPVLPPEAQQPEPALDVTTVESPTALPVQDDEHDAFPAEEIIVEETVQEPEPVALEEEPETAELEEKPSPVIADVIEEVSEPELPLEEPEQDEVIEFTDTAIEETVEETDAVERTEPSETISIIEEEAVESLSPELDIEEEVIESSSPEPAIEDEVDEMDGSAIVENLEEDIDDLEDLSLLSETATEEEAVATPSPQEATAAALVAEKKSAQKKKSFLTRLAERLSRTRETFTYQLDTLFLGKKEIDAKLLDDLEELLITADLGLNVTQEVLDHARRKLKRKELSDPNSLKLALKEKLKSFILEYQEDATLVMPDEGPFVIMVVGVNGVGKTTTIGKIAHKFLRADQSVLLVAADTFRAAAVSQLKIWGERNNVQVISKEEGADPSAVVYDGIAHAKAKGYDVVLVDTAGRLHTQANLMEELKKIKRVMAKQLDGAPHEVMLVIDATTGQNGISQAKLFNEAVTLSGITLTKLDGTAKGGIVINICRELKLPIRFIGVGEQLDDLRDFDPDEFIEALFHSADATQQ</sequence>
<dbReference type="InterPro" id="IPR036225">
    <property type="entry name" value="SRP/SRP_N"/>
</dbReference>
<name>A0A1M7Y3S5_9BACT</name>
<comment type="subunit">
    <text evidence="10">Part of the signal recognition particle protein translocation system, which is composed of SRP and FtsY.</text>
</comment>
<dbReference type="GO" id="GO:0005047">
    <property type="term" value="F:signal recognition particle binding"/>
    <property type="evidence" value="ECO:0007669"/>
    <property type="project" value="TreeGrafter"/>
</dbReference>
<comment type="similarity">
    <text evidence="10">Belongs to the GTP-binding SRP family. FtsY subfamily.</text>
</comment>
<dbReference type="InterPro" id="IPR027417">
    <property type="entry name" value="P-loop_NTPase"/>
</dbReference>
<dbReference type="InterPro" id="IPR004390">
    <property type="entry name" value="SR_rcpt_FtsY"/>
</dbReference>
<gene>
    <name evidence="10" type="primary">ftsY</name>
    <name evidence="13" type="ORF">SAMN02745220_01670</name>
</gene>
<dbReference type="Proteomes" id="UP000184603">
    <property type="component" value="Unassembled WGS sequence"/>
</dbReference>
<proteinExistence type="inferred from homology"/>
<organism evidence="13 14">
    <name type="scientific">Desulfopila aestuarii DSM 18488</name>
    <dbReference type="NCBI Taxonomy" id="1121416"/>
    <lineage>
        <taxon>Bacteria</taxon>
        <taxon>Pseudomonadati</taxon>
        <taxon>Thermodesulfobacteriota</taxon>
        <taxon>Desulfobulbia</taxon>
        <taxon>Desulfobulbales</taxon>
        <taxon>Desulfocapsaceae</taxon>
        <taxon>Desulfopila</taxon>
    </lineage>
</organism>
<feature type="compositionally biased region" description="Acidic residues" evidence="11">
    <location>
        <begin position="93"/>
        <end position="111"/>
    </location>
</feature>
<keyword evidence="1 10" id="KW-1003">Cell membrane</keyword>
<comment type="function">
    <text evidence="9">Involved in targeting and insertion of nascent membrane proteins into the cytoplasmic membrane. Acts as a receptor for the complex formed by the signal recognition particle (SRP) and the ribosome-nascent chain (RNC). Interaction with SRP-RNC leads to the transfer of the RNC complex to the Sec translocase for insertion into the membrane, the hydrolysis of GTP by both Ffh and FtsY, and the dissociation of the SRP-FtsY complex into the individual components.</text>
</comment>
<evidence type="ECO:0000313" key="13">
    <source>
        <dbReference type="EMBL" id="SHO46866.1"/>
    </source>
</evidence>